<comment type="similarity">
    <text evidence="8">Belongs to the high-potential iron-sulfur protein (HiPIP) family.</text>
</comment>
<evidence type="ECO:0000256" key="8">
    <source>
        <dbReference type="RuleBase" id="RU000620"/>
    </source>
</evidence>
<feature type="domain" description="High potential iron-sulfur proteins family profile" evidence="9">
    <location>
        <begin position="31"/>
        <end position="98"/>
    </location>
</feature>
<dbReference type="SUPFAM" id="SSF57652">
    <property type="entry name" value="HIPIP (high potential iron protein)"/>
    <property type="match status" value="1"/>
</dbReference>
<evidence type="ECO:0000256" key="5">
    <source>
        <dbReference type="ARBA" id="ARBA00022982"/>
    </source>
</evidence>
<evidence type="ECO:0000313" key="11">
    <source>
        <dbReference type="Proteomes" id="UP000588068"/>
    </source>
</evidence>
<comment type="caution">
    <text evidence="10">The sequence shown here is derived from an EMBL/GenBank/DDBJ whole genome shotgun (WGS) entry which is preliminary data.</text>
</comment>
<dbReference type="GO" id="GO:0046872">
    <property type="term" value="F:metal ion binding"/>
    <property type="evidence" value="ECO:0007669"/>
    <property type="project" value="UniProtKB-KW"/>
</dbReference>
<dbReference type="EMBL" id="JACHHZ010000003">
    <property type="protein sequence ID" value="MBB6094010.1"/>
    <property type="molecule type" value="Genomic_DNA"/>
</dbReference>
<dbReference type="GO" id="GO:0019646">
    <property type="term" value="P:aerobic electron transport chain"/>
    <property type="evidence" value="ECO:0007669"/>
    <property type="project" value="InterPro"/>
</dbReference>
<comment type="subunit">
    <text evidence="8">Homodimer.</text>
</comment>
<keyword evidence="7 8" id="KW-0411">Iron-sulfur</keyword>
<reference evidence="10 11" key="1">
    <citation type="submission" date="2020-08" db="EMBL/GenBank/DDBJ databases">
        <title>Genomic Encyclopedia of Type Strains, Phase IV (KMG-IV): sequencing the most valuable type-strain genomes for metagenomic binning, comparative biology and taxonomic classification.</title>
        <authorList>
            <person name="Goeker M."/>
        </authorList>
    </citation>
    <scope>NUCLEOTIDE SEQUENCE [LARGE SCALE GENOMIC DNA]</scope>
    <source>
        <strain evidence="10 11">DSM 26723</strain>
    </source>
</reference>
<dbReference type="Pfam" id="PF01355">
    <property type="entry name" value="HIPIP"/>
    <property type="match status" value="1"/>
</dbReference>
<evidence type="ECO:0000256" key="6">
    <source>
        <dbReference type="ARBA" id="ARBA00023004"/>
    </source>
</evidence>
<keyword evidence="5 8" id="KW-0249">Electron transport</keyword>
<dbReference type="InterPro" id="IPR036369">
    <property type="entry name" value="HIPIP_sf"/>
</dbReference>
<dbReference type="RefSeq" id="WP_184332898.1">
    <property type="nucleotide sequence ID" value="NZ_JACHHZ010000003.1"/>
</dbReference>
<sequence>MQSLDRRRFLRWGVQLPVATLVAGKAFGACVDPDELSDSLRDMRESLDYADTASNANQACNGCSFFKPTKAGDSCGYCEVLQGPVSSAGHCVSWTKRS</sequence>
<dbReference type="InterPro" id="IPR000170">
    <property type="entry name" value="High_potential_FeS_prot"/>
</dbReference>
<name>A0A841HP26_9GAMM</name>
<dbReference type="AlphaFoldDB" id="A0A841HP26"/>
<evidence type="ECO:0000256" key="4">
    <source>
        <dbReference type="ARBA" id="ARBA00022723"/>
    </source>
</evidence>
<keyword evidence="2 8" id="KW-0813">Transport</keyword>
<accession>A0A841HP26</accession>
<keyword evidence="6 8" id="KW-0408">Iron</keyword>
<dbReference type="Gene3D" id="4.10.490.10">
    <property type="entry name" value="High potential iron-sulphur protein"/>
    <property type="match status" value="1"/>
</dbReference>
<dbReference type="PROSITE" id="PS51373">
    <property type="entry name" value="HIPIP"/>
    <property type="match status" value="1"/>
</dbReference>
<proteinExistence type="inferred from homology"/>
<gene>
    <name evidence="10" type="ORF">HNQ60_002891</name>
</gene>
<evidence type="ECO:0000313" key="10">
    <source>
        <dbReference type="EMBL" id="MBB6094010.1"/>
    </source>
</evidence>
<evidence type="ECO:0000256" key="2">
    <source>
        <dbReference type="ARBA" id="ARBA00022448"/>
    </source>
</evidence>
<evidence type="ECO:0000256" key="7">
    <source>
        <dbReference type="ARBA" id="ARBA00023014"/>
    </source>
</evidence>
<dbReference type="GO" id="GO:0009055">
    <property type="term" value="F:electron transfer activity"/>
    <property type="evidence" value="ECO:0007669"/>
    <property type="project" value="InterPro"/>
</dbReference>
<dbReference type="Proteomes" id="UP000588068">
    <property type="component" value="Unassembled WGS sequence"/>
</dbReference>
<evidence type="ECO:0000259" key="9">
    <source>
        <dbReference type="PROSITE" id="PS51373"/>
    </source>
</evidence>
<protein>
    <recommendedName>
        <fullName evidence="8">High-potential iron-sulfur protein</fullName>
        <shortName evidence="8">HiPIP</shortName>
    </recommendedName>
</protein>
<comment type="function">
    <text evidence="1 8">Specific class of high-redox-potential 4Fe-4S ferredoxins. Functions in anaerobic electron transport in most purple and in some other photosynthetic bacteria and in at least one genus (Paracoccus) of halophilic, denitrifying bacteria.</text>
</comment>
<keyword evidence="4 8" id="KW-0479">Metal-binding</keyword>
<keyword evidence="3 8" id="KW-0004">4Fe-4S</keyword>
<dbReference type="GO" id="GO:0051539">
    <property type="term" value="F:4 iron, 4 sulfur cluster binding"/>
    <property type="evidence" value="ECO:0007669"/>
    <property type="project" value="UniProtKB-KW"/>
</dbReference>
<evidence type="ECO:0000256" key="3">
    <source>
        <dbReference type="ARBA" id="ARBA00022485"/>
    </source>
</evidence>
<organism evidence="10 11">
    <name type="scientific">Povalibacter uvarum</name>
    <dbReference type="NCBI Taxonomy" id="732238"/>
    <lineage>
        <taxon>Bacteria</taxon>
        <taxon>Pseudomonadati</taxon>
        <taxon>Pseudomonadota</taxon>
        <taxon>Gammaproteobacteria</taxon>
        <taxon>Steroidobacterales</taxon>
        <taxon>Steroidobacteraceae</taxon>
        <taxon>Povalibacter</taxon>
    </lineage>
</organism>
<keyword evidence="11" id="KW-1185">Reference proteome</keyword>
<evidence type="ECO:0000256" key="1">
    <source>
        <dbReference type="ARBA" id="ARBA00002137"/>
    </source>
</evidence>